<feature type="active site" description="Proton acceptor" evidence="12 13">
    <location>
        <position position="341"/>
    </location>
</feature>
<keyword evidence="9 12" id="KW-0324">Glycolysis</keyword>
<evidence type="ECO:0000256" key="1">
    <source>
        <dbReference type="ARBA" id="ARBA00005031"/>
    </source>
</evidence>
<dbReference type="GO" id="GO:0000287">
    <property type="term" value="F:magnesium ion binding"/>
    <property type="evidence" value="ECO:0007669"/>
    <property type="project" value="UniProtKB-UniRule"/>
</dbReference>
<evidence type="ECO:0000256" key="11">
    <source>
        <dbReference type="ARBA" id="ARBA00045763"/>
    </source>
</evidence>
<dbReference type="PIRSF" id="PIRSF001400">
    <property type="entry name" value="Enolase"/>
    <property type="match status" value="1"/>
</dbReference>
<dbReference type="InterPro" id="IPR020809">
    <property type="entry name" value="Enolase_CS"/>
</dbReference>
<comment type="cofactor">
    <cofactor evidence="12">
        <name>Mg(2+)</name>
        <dbReference type="ChEBI" id="CHEBI:18420"/>
    </cofactor>
    <text evidence="12">Binds a second Mg(2+) ion via substrate during catalysis.</text>
</comment>
<evidence type="ECO:0000256" key="9">
    <source>
        <dbReference type="ARBA" id="ARBA00023152"/>
    </source>
</evidence>
<dbReference type="SUPFAM" id="SSF54826">
    <property type="entry name" value="Enolase N-terminal domain-like"/>
    <property type="match status" value="1"/>
</dbReference>
<keyword evidence="10 12" id="KW-0456">Lyase</keyword>
<keyword evidence="19" id="KW-1185">Reference proteome</keyword>
<dbReference type="GO" id="GO:0000015">
    <property type="term" value="C:phosphopyruvate hydratase complex"/>
    <property type="evidence" value="ECO:0007669"/>
    <property type="project" value="InterPro"/>
</dbReference>
<sequence length="433" mass="46298">MSFIEEIKARQILDSRGNPTVEVDVITANGCLGRAAVPSGASTGEYEAVELRDGDKSVYLGKGVLKAVSNVNDIIAKELVGMDVSEQAAIDQLMIDLDGTPNKAKLGANAILGVSLAVAKAAAEEAGLPLYKYVGGVSAKTMPVPMMNIINGGSHSDAPIAFQEFMIQPVSAPDFTTAIRMGCEVFHALKSVIHDRGLSTAVGDEGGFAPAFESTEDALDSVKLAVENAGYVWGKDITIALDCAASEFFVDGKYNYEKFNDMKGGVKTSQEQAEYLAELVAKYPITSIEDGMDENDWAGFKALTDLVGDKCQLVGDDLFVTNVEKLERGINEGIANSILIKVNQIGSLTETIAAVEMAHRAGYTSVMSHRSGETEDNTIADLAVALNCGQIKTGSASRSDRMAKYNQLLRIEEELGKTAVYLGMKAFKQEFNF</sequence>
<evidence type="ECO:0000256" key="15">
    <source>
        <dbReference type="PIRSR" id="PIRSR001400-3"/>
    </source>
</evidence>
<dbReference type="Gene3D" id="3.20.20.120">
    <property type="entry name" value="Enolase-like C-terminal domain"/>
    <property type="match status" value="1"/>
</dbReference>
<evidence type="ECO:0000256" key="8">
    <source>
        <dbReference type="ARBA" id="ARBA00022842"/>
    </source>
</evidence>
<feature type="binding site" evidence="14">
    <location>
        <position position="164"/>
    </location>
    <ligand>
        <name>substrate</name>
    </ligand>
</feature>
<keyword evidence="7 12" id="KW-0479">Metal-binding</keyword>
<evidence type="ECO:0000256" key="2">
    <source>
        <dbReference type="ARBA" id="ARBA00009604"/>
    </source>
</evidence>
<feature type="binding site" evidence="12">
    <location>
        <position position="163"/>
    </location>
    <ligand>
        <name>(2R)-2-phosphoglycerate</name>
        <dbReference type="ChEBI" id="CHEBI:58289"/>
    </ligand>
</feature>
<evidence type="ECO:0000256" key="5">
    <source>
        <dbReference type="ARBA" id="ARBA00022490"/>
    </source>
</evidence>
<evidence type="ECO:0000256" key="10">
    <source>
        <dbReference type="ARBA" id="ARBA00023239"/>
    </source>
</evidence>
<comment type="pathway">
    <text evidence="1 12">Carbohydrate degradation; glycolysis; pyruvate from D-glyceraldehyde 3-phosphate: step 4/5.</text>
</comment>
<feature type="binding site" evidence="12 15">
    <location>
        <position position="242"/>
    </location>
    <ligand>
        <name>Mg(2+)</name>
        <dbReference type="ChEBI" id="CHEBI:18420"/>
    </ligand>
</feature>
<dbReference type="PANTHER" id="PTHR11902">
    <property type="entry name" value="ENOLASE"/>
    <property type="match status" value="1"/>
</dbReference>
<dbReference type="SFLD" id="SFLDF00002">
    <property type="entry name" value="enolase"/>
    <property type="match status" value="1"/>
</dbReference>
<feature type="active site" description="Proton donor" evidence="12 13">
    <location>
        <position position="205"/>
    </location>
</feature>
<name>A0AAN5AM42_9BACT</name>
<keyword evidence="8 12" id="KW-0460">Magnesium</keyword>
<dbReference type="GO" id="GO:0009986">
    <property type="term" value="C:cell surface"/>
    <property type="evidence" value="ECO:0007669"/>
    <property type="project" value="UniProtKB-SubCell"/>
</dbReference>
<dbReference type="InterPro" id="IPR000941">
    <property type="entry name" value="Enolase"/>
</dbReference>
<dbReference type="Pfam" id="PF03952">
    <property type="entry name" value="Enolase_N"/>
    <property type="match status" value="1"/>
</dbReference>
<dbReference type="FunFam" id="3.20.20.120:FF:000001">
    <property type="entry name" value="Enolase"/>
    <property type="match status" value="1"/>
</dbReference>
<dbReference type="InterPro" id="IPR029017">
    <property type="entry name" value="Enolase-like_N"/>
</dbReference>
<keyword evidence="6 12" id="KW-0964">Secreted</keyword>
<evidence type="ECO:0000259" key="17">
    <source>
        <dbReference type="SMART" id="SM01193"/>
    </source>
</evidence>
<evidence type="ECO:0000256" key="7">
    <source>
        <dbReference type="ARBA" id="ARBA00022723"/>
    </source>
</evidence>
<dbReference type="GO" id="GO:0004634">
    <property type="term" value="F:phosphopyruvate hydratase activity"/>
    <property type="evidence" value="ECO:0007669"/>
    <property type="project" value="UniProtKB-UniRule"/>
</dbReference>
<dbReference type="FunFam" id="3.30.390.10:FF:000001">
    <property type="entry name" value="Enolase"/>
    <property type="match status" value="1"/>
</dbReference>
<evidence type="ECO:0000256" key="4">
    <source>
        <dbReference type="ARBA" id="ARBA00017068"/>
    </source>
</evidence>
<organism evidence="18 19">
    <name type="scientific">Persicobacter diffluens</name>
    <dbReference type="NCBI Taxonomy" id="981"/>
    <lineage>
        <taxon>Bacteria</taxon>
        <taxon>Pseudomonadati</taxon>
        <taxon>Bacteroidota</taxon>
        <taxon>Cytophagia</taxon>
        <taxon>Cytophagales</taxon>
        <taxon>Persicobacteraceae</taxon>
        <taxon>Persicobacter</taxon>
    </lineage>
</organism>
<dbReference type="GO" id="GO:0005576">
    <property type="term" value="C:extracellular region"/>
    <property type="evidence" value="ECO:0007669"/>
    <property type="project" value="UniProtKB-SubCell"/>
</dbReference>
<feature type="binding site" evidence="14">
    <location>
        <begin position="368"/>
        <end position="371"/>
    </location>
    <ligand>
        <name>substrate</name>
    </ligand>
</feature>
<comment type="similarity">
    <text evidence="2 12">Belongs to the enolase family.</text>
</comment>
<dbReference type="EMBL" id="BQKE01000001">
    <property type="protein sequence ID" value="GJM62036.1"/>
    <property type="molecule type" value="Genomic_DNA"/>
</dbReference>
<dbReference type="PRINTS" id="PR00148">
    <property type="entry name" value="ENOLASE"/>
</dbReference>
<dbReference type="NCBIfam" id="TIGR01060">
    <property type="entry name" value="eno"/>
    <property type="match status" value="1"/>
</dbReference>
<protein>
    <recommendedName>
        <fullName evidence="4 12">Enolase</fullName>
        <ecNumber evidence="3 12">4.2.1.11</ecNumber>
    </recommendedName>
    <alternativeName>
        <fullName evidence="12">2-phospho-D-glycerate hydro-lyase</fullName>
    </alternativeName>
    <alternativeName>
        <fullName evidence="12">2-phosphoglycerate dehydratase</fullName>
    </alternativeName>
</protein>
<dbReference type="Proteomes" id="UP001310022">
    <property type="component" value="Unassembled WGS sequence"/>
</dbReference>
<dbReference type="RefSeq" id="WP_053406770.1">
    <property type="nucleotide sequence ID" value="NZ_BQKE01000001.1"/>
</dbReference>
<evidence type="ECO:0000313" key="18">
    <source>
        <dbReference type="EMBL" id="GJM62036.1"/>
    </source>
</evidence>
<dbReference type="HAMAP" id="MF_00318">
    <property type="entry name" value="Enolase"/>
    <property type="match status" value="1"/>
</dbReference>
<dbReference type="SUPFAM" id="SSF51604">
    <property type="entry name" value="Enolase C-terminal domain-like"/>
    <property type="match status" value="1"/>
</dbReference>
<feature type="binding site" evidence="14">
    <location>
        <position position="155"/>
    </location>
    <ligand>
        <name>substrate</name>
    </ligand>
</feature>
<feature type="binding site" evidence="14">
    <location>
        <position position="392"/>
    </location>
    <ligand>
        <name>substrate</name>
    </ligand>
</feature>
<feature type="binding site" evidence="14">
    <location>
        <position position="316"/>
    </location>
    <ligand>
        <name>substrate</name>
    </ligand>
</feature>
<comment type="catalytic activity">
    <reaction evidence="12">
        <text>(2R)-2-phosphoglycerate = phosphoenolpyruvate + H2O</text>
        <dbReference type="Rhea" id="RHEA:10164"/>
        <dbReference type="ChEBI" id="CHEBI:15377"/>
        <dbReference type="ChEBI" id="CHEBI:58289"/>
        <dbReference type="ChEBI" id="CHEBI:58702"/>
        <dbReference type="EC" id="4.2.1.11"/>
    </reaction>
</comment>
<evidence type="ECO:0000313" key="19">
    <source>
        <dbReference type="Proteomes" id="UP001310022"/>
    </source>
</evidence>
<dbReference type="InterPro" id="IPR020811">
    <property type="entry name" value="Enolase_N"/>
</dbReference>
<keyword evidence="5 12" id="KW-0963">Cytoplasm</keyword>
<dbReference type="SMART" id="SM01193">
    <property type="entry name" value="Enolase_N"/>
    <property type="match status" value="1"/>
</dbReference>
<comment type="function">
    <text evidence="11 12">Catalyzes the reversible conversion of 2-phosphoglycerate (2-PG) into phosphoenolpyruvate (PEP). It is essential for the degradation of carbohydrates via glycolysis.</text>
</comment>
<accession>A0AAN5AM42</accession>
<dbReference type="AlphaFoldDB" id="A0AAN5AM42"/>
<feature type="domain" description="Enolase N-terminal" evidence="17">
    <location>
        <begin position="4"/>
        <end position="134"/>
    </location>
</feature>
<evidence type="ECO:0000256" key="6">
    <source>
        <dbReference type="ARBA" id="ARBA00022525"/>
    </source>
</evidence>
<dbReference type="GO" id="GO:0006096">
    <property type="term" value="P:glycolytic process"/>
    <property type="evidence" value="ECO:0007669"/>
    <property type="project" value="UniProtKB-UniRule"/>
</dbReference>
<feature type="binding site" evidence="12">
    <location>
        <position position="392"/>
    </location>
    <ligand>
        <name>(2R)-2-phosphoglycerate</name>
        <dbReference type="ChEBI" id="CHEBI:58289"/>
    </ligand>
</feature>
<reference evidence="18 19" key="1">
    <citation type="submission" date="2021-12" db="EMBL/GenBank/DDBJ databases">
        <title>Genome sequencing of bacteria with rrn-lacking chromosome and rrn-plasmid.</title>
        <authorList>
            <person name="Anda M."/>
            <person name="Iwasaki W."/>
        </authorList>
    </citation>
    <scope>NUCLEOTIDE SEQUENCE [LARGE SCALE GENOMIC DNA]</scope>
    <source>
        <strain evidence="18 19">NBRC 15940</strain>
    </source>
</reference>
<dbReference type="SFLD" id="SFLDG00178">
    <property type="entry name" value="enolase"/>
    <property type="match status" value="1"/>
</dbReference>
<dbReference type="InterPro" id="IPR020810">
    <property type="entry name" value="Enolase_C"/>
</dbReference>
<dbReference type="InterPro" id="IPR036849">
    <property type="entry name" value="Enolase-like_C_sf"/>
</dbReference>
<dbReference type="SMART" id="SM01192">
    <property type="entry name" value="Enolase_C"/>
    <property type="match status" value="1"/>
</dbReference>
<evidence type="ECO:0000256" key="14">
    <source>
        <dbReference type="PIRSR" id="PIRSR001400-2"/>
    </source>
</evidence>
<dbReference type="EC" id="4.2.1.11" evidence="3 12"/>
<feature type="domain" description="Enolase C-terminal TIM barrel" evidence="16">
    <location>
        <begin position="139"/>
        <end position="429"/>
    </location>
</feature>
<dbReference type="SFLD" id="SFLDS00001">
    <property type="entry name" value="Enolase"/>
    <property type="match status" value="1"/>
</dbReference>
<feature type="binding site" evidence="12 15">
    <location>
        <position position="289"/>
    </location>
    <ligand>
        <name>Mg(2+)</name>
        <dbReference type="ChEBI" id="CHEBI:18420"/>
    </ligand>
</feature>
<feature type="binding site" evidence="12 15">
    <location>
        <position position="316"/>
    </location>
    <ligand>
        <name>Mg(2+)</name>
        <dbReference type="ChEBI" id="CHEBI:18420"/>
    </ligand>
</feature>
<feature type="binding site" evidence="14">
    <location>
        <position position="289"/>
    </location>
    <ligand>
        <name>substrate</name>
    </ligand>
</feature>
<evidence type="ECO:0000256" key="3">
    <source>
        <dbReference type="ARBA" id="ARBA00012058"/>
    </source>
</evidence>
<evidence type="ECO:0000259" key="16">
    <source>
        <dbReference type="SMART" id="SM01192"/>
    </source>
</evidence>
<comment type="subcellular location">
    <subcellularLocation>
        <location evidence="12">Cytoplasm</location>
    </subcellularLocation>
    <subcellularLocation>
        <location evidence="12">Secreted</location>
    </subcellularLocation>
    <subcellularLocation>
        <location evidence="12">Cell surface</location>
    </subcellularLocation>
    <text evidence="12">Fractions of enolase are present in both the cytoplasm and on the cell surface.</text>
</comment>
<comment type="cofactor">
    <cofactor evidence="15">
        <name>Mg(2+)</name>
        <dbReference type="ChEBI" id="CHEBI:18420"/>
    </cofactor>
    <text evidence="15">Mg(2+) is required for catalysis and for stabilizing the dimer.</text>
</comment>
<feature type="binding site" evidence="12">
    <location>
        <position position="371"/>
    </location>
    <ligand>
        <name>(2R)-2-phosphoglycerate</name>
        <dbReference type="ChEBI" id="CHEBI:58289"/>
    </ligand>
</feature>
<gene>
    <name evidence="18" type="primary">eno_1</name>
    <name evidence="12" type="synonym">eno</name>
    <name evidence="18" type="ORF">PEDI_25880</name>
</gene>
<dbReference type="CDD" id="cd03313">
    <property type="entry name" value="enolase"/>
    <property type="match status" value="1"/>
</dbReference>
<dbReference type="Gene3D" id="3.30.390.10">
    <property type="entry name" value="Enolase-like, N-terminal domain"/>
    <property type="match status" value="1"/>
</dbReference>
<evidence type="ECO:0000256" key="13">
    <source>
        <dbReference type="PIRSR" id="PIRSR001400-1"/>
    </source>
</evidence>
<comment type="caution">
    <text evidence="18">The sequence shown here is derived from an EMBL/GenBank/DDBJ whole genome shotgun (WGS) entry which is preliminary data.</text>
</comment>
<dbReference type="Pfam" id="PF00113">
    <property type="entry name" value="Enolase_C"/>
    <property type="match status" value="1"/>
</dbReference>
<dbReference type="PANTHER" id="PTHR11902:SF1">
    <property type="entry name" value="ENOLASE"/>
    <property type="match status" value="1"/>
</dbReference>
<evidence type="ECO:0000256" key="12">
    <source>
        <dbReference type="HAMAP-Rule" id="MF_00318"/>
    </source>
</evidence>
<dbReference type="PROSITE" id="PS00164">
    <property type="entry name" value="ENOLASE"/>
    <property type="match status" value="1"/>
</dbReference>
<feature type="binding site" evidence="12">
    <location>
        <position position="370"/>
    </location>
    <ligand>
        <name>(2R)-2-phosphoglycerate</name>
        <dbReference type="ChEBI" id="CHEBI:58289"/>
    </ligand>
</feature>
<proteinExistence type="inferred from homology"/>
<feature type="binding site" evidence="12">
    <location>
        <position position="341"/>
    </location>
    <ligand>
        <name>(2R)-2-phosphoglycerate</name>
        <dbReference type="ChEBI" id="CHEBI:58289"/>
    </ligand>
</feature>